<keyword evidence="4" id="KW-1185">Reference proteome</keyword>
<dbReference type="AlphaFoldDB" id="A0AB34K278"/>
<organism evidence="3 4">
    <name type="scientific">Prymnesium parvum</name>
    <name type="common">Toxic golden alga</name>
    <dbReference type="NCBI Taxonomy" id="97485"/>
    <lineage>
        <taxon>Eukaryota</taxon>
        <taxon>Haptista</taxon>
        <taxon>Haptophyta</taxon>
        <taxon>Prymnesiophyceae</taxon>
        <taxon>Prymnesiales</taxon>
        <taxon>Prymnesiaceae</taxon>
        <taxon>Prymnesium</taxon>
    </lineage>
</organism>
<feature type="chain" id="PRO_5044326652" description="LamG domain-containing protein" evidence="2">
    <location>
        <begin position="20"/>
        <end position="343"/>
    </location>
</feature>
<dbReference type="Pfam" id="PF13385">
    <property type="entry name" value="Laminin_G_3"/>
    <property type="match status" value="1"/>
</dbReference>
<name>A0AB34K278_PRYPA</name>
<dbReference type="InterPro" id="IPR013320">
    <property type="entry name" value="ConA-like_dom_sf"/>
</dbReference>
<gene>
    <name evidence="3" type="ORF">AB1Y20_015886</name>
</gene>
<evidence type="ECO:0000256" key="1">
    <source>
        <dbReference type="SAM" id="MobiDB-lite"/>
    </source>
</evidence>
<sequence>MGMRNRLPLLLFFASLALALHICSWALSATTRPPRRAIRFAGHWMFALQTISSEADDINVRTSFDNVHPETEGTLPLHVQTSQPLHVVARSPAFVRLRRTAGLPAAPIGSVYIDRPPLGSLVEVDTNCLRTREPQLRSVNVSAWSLEAVVLFLDSPHFGRAWQTFVGRNGCRMSPGEPQLQPLASIYLKLTPQRTFLLEAFAGEDLKALHQHVAVQSAHIATPNAWYHVAGVSDGASLQLWVNGHLEASAPFAGALRRPPFDEHGDMTFGCGMFDCNITDPCSCLLSEARIADRALRSSEMLWGVVPPPPPSPQERSALVSPPRRTATSSEPRRSQLHREASL</sequence>
<dbReference type="SUPFAM" id="SSF49899">
    <property type="entry name" value="Concanavalin A-like lectins/glucanases"/>
    <property type="match status" value="1"/>
</dbReference>
<dbReference type="EMBL" id="JBGBPQ010000003">
    <property type="protein sequence ID" value="KAL1527207.1"/>
    <property type="molecule type" value="Genomic_DNA"/>
</dbReference>
<evidence type="ECO:0000313" key="4">
    <source>
        <dbReference type="Proteomes" id="UP001515480"/>
    </source>
</evidence>
<evidence type="ECO:0008006" key="5">
    <source>
        <dbReference type="Google" id="ProtNLM"/>
    </source>
</evidence>
<protein>
    <recommendedName>
        <fullName evidence="5">LamG domain-containing protein</fullName>
    </recommendedName>
</protein>
<proteinExistence type="predicted"/>
<accession>A0AB34K278</accession>
<feature type="signal peptide" evidence="2">
    <location>
        <begin position="1"/>
        <end position="19"/>
    </location>
</feature>
<keyword evidence="2" id="KW-0732">Signal</keyword>
<reference evidence="3 4" key="1">
    <citation type="journal article" date="2024" name="Science">
        <title>Giant polyketide synthase enzymes in the biosynthesis of giant marine polyether toxins.</title>
        <authorList>
            <person name="Fallon T.R."/>
            <person name="Shende V.V."/>
            <person name="Wierzbicki I.H."/>
            <person name="Pendleton A.L."/>
            <person name="Watervoot N.F."/>
            <person name="Auber R.P."/>
            <person name="Gonzalez D.J."/>
            <person name="Wisecaver J.H."/>
            <person name="Moore B.S."/>
        </authorList>
    </citation>
    <scope>NUCLEOTIDE SEQUENCE [LARGE SCALE GENOMIC DNA]</scope>
    <source>
        <strain evidence="3 4">12B1</strain>
    </source>
</reference>
<evidence type="ECO:0000256" key="2">
    <source>
        <dbReference type="SAM" id="SignalP"/>
    </source>
</evidence>
<feature type="region of interest" description="Disordered" evidence="1">
    <location>
        <begin position="305"/>
        <end position="343"/>
    </location>
</feature>
<dbReference type="Gene3D" id="2.60.120.200">
    <property type="match status" value="1"/>
</dbReference>
<feature type="compositionally biased region" description="Basic and acidic residues" evidence="1">
    <location>
        <begin position="331"/>
        <end position="343"/>
    </location>
</feature>
<dbReference type="Proteomes" id="UP001515480">
    <property type="component" value="Unassembled WGS sequence"/>
</dbReference>
<evidence type="ECO:0000313" key="3">
    <source>
        <dbReference type="EMBL" id="KAL1527207.1"/>
    </source>
</evidence>
<comment type="caution">
    <text evidence="3">The sequence shown here is derived from an EMBL/GenBank/DDBJ whole genome shotgun (WGS) entry which is preliminary data.</text>
</comment>